<gene>
    <name evidence="2" type="ORF">CYMTET_49334</name>
</gene>
<evidence type="ECO:0000313" key="2">
    <source>
        <dbReference type="EMBL" id="KAK3240855.1"/>
    </source>
</evidence>
<dbReference type="Proteomes" id="UP001190700">
    <property type="component" value="Unassembled WGS sequence"/>
</dbReference>
<dbReference type="AlphaFoldDB" id="A0AAE0BRQ8"/>
<protein>
    <recommendedName>
        <fullName evidence="1">SBNO alpha/beta domain-containing protein</fullName>
    </recommendedName>
</protein>
<dbReference type="GO" id="GO:0042393">
    <property type="term" value="F:histone binding"/>
    <property type="evidence" value="ECO:0007669"/>
    <property type="project" value="TreeGrafter"/>
</dbReference>
<dbReference type="InterPro" id="IPR026741">
    <property type="entry name" value="SNO"/>
</dbReference>
<comment type="caution">
    <text evidence="2">The sequence shown here is derived from an EMBL/GenBank/DDBJ whole genome shotgun (WGS) entry which is preliminary data.</text>
</comment>
<dbReference type="GO" id="GO:0031490">
    <property type="term" value="F:chromatin DNA binding"/>
    <property type="evidence" value="ECO:0007669"/>
    <property type="project" value="TreeGrafter"/>
</dbReference>
<organism evidence="2 3">
    <name type="scientific">Cymbomonas tetramitiformis</name>
    <dbReference type="NCBI Taxonomy" id="36881"/>
    <lineage>
        <taxon>Eukaryota</taxon>
        <taxon>Viridiplantae</taxon>
        <taxon>Chlorophyta</taxon>
        <taxon>Pyramimonadophyceae</taxon>
        <taxon>Pyramimonadales</taxon>
        <taxon>Pyramimonadaceae</taxon>
        <taxon>Cymbomonas</taxon>
    </lineage>
</organism>
<sequence length="240" mass="26701">EGFPQLLHTCPSSGAETNLMKLTVDRGVSFQAALAKLSTYQEEWQKMERGVSPECGFWVSTYVTNWAQTGMPRVLMATEIWRTSTRGTRTFRIQRPNNCDSLALALPDLSSNYRKATAEEVKELWAFWYEFALQQCDHGLKCKSRAIGAPCTRGMRMSTVCLISGAVLPVWAYIDSVFKAMRHKQSQQFLRVVRTVLLTGERIVGLNIPEEAVEQVVGAVEALDGCEELVAQEGGGCAAR</sequence>
<accession>A0AAE0BRQ8</accession>
<dbReference type="InterPro" id="IPR057332">
    <property type="entry name" value="SBNO_a/b_dom"/>
</dbReference>
<feature type="domain" description="SBNO alpha/beta" evidence="1">
    <location>
        <begin position="40"/>
        <end position="156"/>
    </location>
</feature>
<dbReference type="PANTHER" id="PTHR12706:SF30">
    <property type="entry name" value="PROTEIN STRAWBERRY NOTCH-RELATED"/>
    <property type="match status" value="1"/>
</dbReference>
<evidence type="ECO:0000259" key="1">
    <source>
        <dbReference type="Pfam" id="PF25373"/>
    </source>
</evidence>
<dbReference type="Pfam" id="PF25373">
    <property type="entry name" value="SBNO"/>
    <property type="match status" value="1"/>
</dbReference>
<dbReference type="EMBL" id="LGRX02033530">
    <property type="protein sequence ID" value="KAK3240855.1"/>
    <property type="molecule type" value="Genomic_DNA"/>
</dbReference>
<reference evidence="2 3" key="1">
    <citation type="journal article" date="2015" name="Genome Biol. Evol.">
        <title>Comparative Genomics of a Bacterivorous Green Alga Reveals Evolutionary Causalities and Consequences of Phago-Mixotrophic Mode of Nutrition.</title>
        <authorList>
            <person name="Burns J.A."/>
            <person name="Paasch A."/>
            <person name="Narechania A."/>
            <person name="Kim E."/>
        </authorList>
    </citation>
    <scope>NUCLEOTIDE SEQUENCE [LARGE SCALE GENOMIC DNA]</scope>
    <source>
        <strain evidence="2 3">PLY_AMNH</strain>
    </source>
</reference>
<dbReference type="PANTHER" id="PTHR12706">
    <property type="entry name" value="STRAWBERRY NOTCH-RELATED"/>
    <property type="match status" value="1"/>
</dbReference>
<name>A0AAE0BRQ8_9CHLO</name>
<evidence type="ECO:0000313" key="3">
    <source>
        <dbReference type="Proteomes" id="UP001190700"/>
    </source>
</evidence>
<dbReference type="GO" id="GO:0005634">
    <property type="term" value="C:nucleus"/>
    <property type="evidence" value="ECO:0007669"/>
    <property type="project" value="TreeGrafter"/>
</dbReference>
<dbReference type="GO" id="GO:0006355">
    <property type="term" value="P:regulation of DNA-templated transcription"/>
    <property type="evidence" value="ECO:0007669"/>
    <property type="project" value="InterPro"/>
</dbReference>
<keyword evidence="3" id="KW-1185">Reference proteome</keyword>
<feature type="non-terminal residue" evidence="2">
    <location>
        <position position="1"/>
    </location>
</feature>
<proteinExistence type="predicted"/>